<protein>
    <submittedName>
        <fullName evidence="1">Uncharacterized protein</fullName>
    </submittedName>
</protein>
<sequence>MSTNLNLGNFFRLFQDNVFYLPKKKKKLKFKIAKTSPNRYQTTPPGSPTYLSPPNLPAVTSLLVLQVVSQSIASLCTLRSPKAVESTLDLSVAFQYRSDQSTRVEGRESRTAASPRGKNRRYCQFLSSVSFKA</sequence>
<proteinExistence type="predicted"/>
<dbReference type="Proteomes" id="UP000887116">
    <property type="component" value="Unassembled WGS sequence"/>
</dbReference>
<gene>
    <name evidence="1" type="ORF">TNCT_714421</name>
</gene>
<comment type="caution">
    <text evidence="1">The sequence shown here is derived from an EMBL/GenBank/DDBJ whole genome shotgun (WGS) entry which is preliminary data.</text>
</comment>
<evidence type="ECO:0000313" key="2">
    <source>
        <dbReference type="Proteomes" id="UP000887116"/>
    </source>
</evidence>
<accession>A0A8X6LWB3</accession>
<name>A0A8X6LWB3_TRICU</name>
<organism evidence="1 2">
    <name type="scientific">Trichonephila clavata</name>
    <name type="common">Joro spider</name>
    <name type="synonym">Nephila clavata</name>
    <dbReference type="NCBI Taxonomy" id="2740835"/>
    <lineage>
        <taxon>Eukaryota</taxon>
        <taxon>Metazoa</taxon>
        <taxon>Ecdysozoa</taxon>
        <taxon>Arthropoda</taxon>
        <taxon>Chelicerata</taxon>
        <taxon>Arachnida</taxon>
        <taxon>Araneae</taxon>
        <taxon>Araneomorphae</taxon>
        <taxon>Entelegynae</taxon>
        <taxon>Araneoidea</taxon>
        <taxon>Nephilidae</taxon>
        <taxon>Trichonephila</taxon>
    </lineage>
</organism>
<evidence type="ECO:0000313" key="1">
    <source>
        <dbReference type="EMBL" id="GFR25316.1"/>
    </source>
</evidence>
<keyword evidence="2" id="KW-1185">Reference proteome</keyword>
<dbReference type="EMBL" id="BMAO01028512">
    <property type="protein sequence ID" value="GFR25316.1"/>
    <property type="molecule type" value="Genomic_DNA"/>
</dbReference>
<dbReference type="AlphaFoldDB" id="A0A8X6LWB3"/>
<reference evidence="1" key="1">
    <citation type="submission" date="2020-07" db="EMBL/GenBank/DDBJ databases">
        <title>Multicomponent nature underlies the extraordinary mechanical properties of spider dragline silk.</title>
        <authorList>
            <person name="Kono N."/>
            <person name="Nakamura H."/>
            <person name="Mori M."/>
            <person name="Yoshida Y."/>
            <person name="Ohtoshi R."/>
            <person name="Malay A.D."/>
            <person name="Moran D.A.P."/>
            <person name="Tomita M."/>
            <person name="Numata K."/>
            <person name="Arakawa K."/>
        </authorList>
    </citation>
    <scope>NUCLEOTIDE SEQUENCE</scope>
</reference>